<proteinExistence type="predicted"/>
<dbReference type="EMBL" id="JAWDJW010011076">
    <property type="protein sequence ID" value="KAK3045059.1"/>
    <property type="molecule type" value="Genomic_DNA"/>
</dbReference>
<evidence type="ECO:0000313" key="2">
    <source>
        <dbReference type="Proteomes" id="UP001186974"/>
    </source>
</evidence>
<sequence length="64" mass="7329">MSSRFVSGGTNDAPVERDDEWLKAEQELEEARRKKAEEARQNDGKTLYEVLQANKAAKQEAFEE</sequence>
<dbReference type="Proteomes" id="UP001186974">
    <property type="component" value="Unassembled WGS sequence"/>
</dbReference>
<gene>
    <name evidence="1" type="ORF">LTS18_014666</name>
</gene>
<organism evidence="1 2">
    <name type="scientific">Coniosporium uncinatum</name>
    <dbReference type="NCBI Taxonomy" id="93489"/>
    <lineage>
        <taxon>Eukaryota</taxon>
        <taxon>Fungi</taxon>
        <taxon>Dikarya</taxon>
        <taxon>Ascomycota</taxon>
        <taxon>Pezizomycotina</taxon>
        <taxon>Dothideomycetes</taxon>
        <taxon>Dothideomycetes incertae sedis</taxon>
        <taxon>Coniosporium</taxon>
    </lineage>
</organism>
<accession>A0ACC3CUV6</accession>
<reference evidence="1" key="1">
    <citation type="submission" date="2024-09" db="EMBL/GenBank/DDBJ databases">
        <title>Black Yeasts Isolated from many extreme environments.</title>
        <authorList>
            <person name="Coleine C."/>
            <person name="Stajich J.E."/>
            <person name="Selbmann L."/>
        </authorList>
    </citation>
    <scope>NUCLEOTIDE SEQUENCE</scope>
    <source>
        <strain evidence="1">CCFEE 5737</strain>
    </source>
</reference>
<comment type="caution">
    <text evidence="1">The sequence shown here is derived from an EMBL/GenBank/DDBJ whole genome shotgun (WGS) entry which is preliminary data.</text>
</comment>
<evidence type="ECO:0000313" key="1">
    <source>
        <dbReference type="EMBL" id="KAK3045059.1"/>
    </source>
</evidence>
<name>A0ACC3CUV6_9PEZI</name>
<protein>
    <submittedName>
        <fullName evidence="1">Uncharacterized protein</fullName>
    </submittedName>
</protein>
<feature type="non-terminal residue" evidence="1">
    <location>
        <position position="64"/>
    </location>
</feature>
<keyword evidence="2" id="KW-1185">Reference proteome</keyword>